<keyword evidence="2" id="KW-1185">Reference proteome</keyword>
<sequence>ELPRLSVVGSLRRGLGNEQHAYACSSTPMRGVLRCFLCFSLWQRWPGCELSDNPRIGVRFYAYAWP</sequence>
<protein>
    <submittedName>
        <fullName evidence="1">Uncharacterized protein</fullName>
    </submittedName>
</protein>
<proteinExistence type="predicted"/>
<evidence type="ECO:0000313" key="2">
    <source>
        <dbReference type="Proteomes" id="UP001341840"/>
    </source>
</evidence>
<dbReference type="EMBL" id="JASCZI010273549">
    <property type="protein sequence ID" value="MED6225013.1"/>
    <property type="molecule type" value="Genomic_DNA"/>
</dbReference>
<accession>A0ABU6ZSP8</accession>
<gene>
    <name evidence="1" type="ORF">PIB30_089670</name>
</gene>
<comment type="caution">
    <text evidence="1">The sequence shown here is derived from an EMBL/GenBank/DDBJ whole genome shotgun (WGS) entry which is preliminary data.</text>
</comment>
<reference evidence="1 2" key="1">
    <citation type="journal article" date="2023" name="Plants (Basel)">
        <title>Bridging the Gap: Combining Genomics and Transcriptomics Approaches to Understand Stylosanthes scabra, an Orphan Legume from the Brazilian Caatinga.</title>
        <authorList>
            <person name="Ferreira-Neto J.R.C."/>
            <person name="da Silva M.D."/>
            <person name="Binneck E."/>
            <person name="de Melo N.F."/>
            <person name="da Silva R.H."/>
            <person name="de Melo A.L.T.M."/>
            <person name="Pandolfi V."/>
            <person name="Bustamante F.O."/>
            <person name="Brasileiro-Vidal A.C."/>
            <person name="Benko-Iseppon A.M."/>
        </authorList>
    </citation>
    <scope>NUCLEOTIDE SEQUENCE [LARGE SCALE GENOMIC DNA]</scope>
    <source>
        <tissue evidence="1">Leaves</tissue>
    </source>
</reference>
<feature type="non-terminal residue" evidence="1">
    <location>
        <position position="1"/>
    </location>
</feature>
<dbReference type="Proteomes" id="UP001341840">
    <property type="component" value="Unassembled WGS sequence"/>
</dbReference>
<organism evidence="1 2">
    <name type="scientific">Stylosanthes scabra</name>
    <dbReference type="NCBI Taxonomy" id="79078"/>
    <lineage>
        <taxon>Eukaryota</taxon>
        <taxon>Viridiplantae</taxon>
        <taxon>Streptophyta</taxon>
        <taxon>Embryophyta</taxon>
        <taxon>Tracheophyta</taxon>
        <taxon>Spermatophyta</taxon>
        <taxon>Magnoliopsida</taxon>
        <taxon>eudicotyledons</taxon>
        <taxon>Gunneridae</taxon>
        <taxon>Pentapetalae</taxon>
        <taxon>rosids</taxon>
        <taxon>fabids</taxon>
        <taxon>Fabales</taxon>
        <taxon>Fabaceae</taxon>
        <taxon>Papilionoideae</taxon>
        <taxon>50 kb inversion clade</taxon>
        <taxon>dalbergioids sensu lato</taxon>
        <taxon>Dalbergieae</taxon>
        <taxon>Pterocarpus clade</taxon>
        <taxon>Stylosanthes</taxon>
    </lineage>
</organism>
<evidence type="ECO:0000313" key="1">
    <source>
        <dbReference type="EMBL" id="MED6225013.1"/>
    </source>
</evidence>
<name>A0ABU6ZSP8_9FABA</name>